<keyword evidence="1" id="KW-0472">Membrane</keyword>
<dbReference type="AlphaFoldDB" id="A0A1J3C339"/>
<dbReference type="EMBL" id="JAVKVH010000001">
    <property type="protein sequence ID" value="MDR7625103.1"/>
    <property type="molecule type" value="Genomic_DNA"/>
</dbReference>
<dbReference type="SUPFAM" id="SSF53474">
    <property type="entry name" value="alpha/beta-Hydrolases"/>
    <property type="match status" value="1"/>
</dbReference>
<dbReference type="InterPro" id="IPR010315">
    <property type="entry name" value="DUF915_hydro-like"/>
</dbReference>
<evidence type="ECO:0000313" key="10">
    <source>
        <dbReference type="Proteomes" id="UP000593972"/>
    </source>
</evidence>
<dbReference type="Proteomes" id="UP000284716">
    <property type="component" value="Unassembled WGS sequence"/>
</dbReference>
<dbReference type="KEGG" id="lcz:LCAZH_0704"/>
<evidence type="ECO:0000313" key="3">
    <source>
        <dbReference type="EMBL" id="MDM7453578.1"/>
    </source>
</evidence>
<dbReference type="Proteomes" id="UP001212327">
    <property type="component" value="Unassembled WGS sequence"/>
</dbReference>
<dbReference type="Proteomes" id="UP001231451">
    <property type="component" value="Unassembled WGS sequence"/>
</dbReference>
<evidence type="ECO:0000256" key="1">
    <source>
        <dbReference type="SAM" id="Phobius"/>
    </source>
</evidence>
<dbReference type="Gene3D" id="3.40.50.1820">
    <property type="entry name" value="alpha/beta hydrolase"/>
    <property type="match status" value="1"/>
</dbReference>
<dbReference type="OMA" id="WNQAEWI"/>
<accession>A0A1J3C339</accession>
<dbReference type="EMBL" id="JAQLSF010000001">
    <property type="protein sequence ID" value="MDB1564406.1"/>
    <property type="molecule type" value="Genomic_DNA"/>
</dbReference>
<keyword evidence="2" id="KW-0378">Hydrolase</keyword>
<reference evidence="6 10" key="3">
    <citation type="submission" date="2020-03" db="EMBL/GenBank/DDBJ databases">
        <title>Complete genome sequence of Lactobacillus paracasei strain NFFJ04, isolated from animal feed.</title>
        <authorList>
            <person name="Jung J.Y."/>
        </authorList>
    </citation>
    <scope>NUCLEOTIDE SEQUENCE [LARGE SCALE GENOMIC DNA]</scope>
    <source>
        <strain evidence="6 10">NFFJ04</strain>
    </source>
</reference>
<evidence type="ECO:0000313" key="2">
    <source>
        <dbReference type="EMBL" id="MDB1564406.1"/>
    </source>
</evidence>
<feature type="transmembrane region" description="Helical" evidence="1">
    <location>
        <begin position="7"/>
        <end position="25"/>
    </location>
</feature>
<evidence type="ECO:0000313" key="7">
    <source>
        <dbReference type="EMBL" id="RND80338.1"/>
    </source>
</evidence>
<dbReference type="EMBL" id="CP050500">
    <property type="protein sequence ID" value="QOP54753.1"/>
    <property type="molecule type" value="Genomic_DNA"/>
</dbReference>
<keyword evidence="1" id="KW-1133">Transmembrane helix</keyword>
<dbReference type="RefSeq" id="WP_003569294.1">
    <property type="nucleotide sequence ID" value="NC_014334.2"/>
</dbReference>
<evidence type="ECO:0000313" key="8">
    <source>
        <dbReference type="Proteomes" id="UP000237433"/>
    </source>
</evidence>
<evidence type="ECO:0000313" key="4">
    <source>
        <dbReference type="EMBL" id="MDR7625103.1"/>
    </source>
</evidence>
<dbReference type="EMBL" id="LKFS01000079">
    <property type="protein sequence ID" value="RND80338.1"/>
    <property type="molecule type" value="Genomic_DNA"/>
</dbReference>
<accession>S4ZK30</accession>
<name>A0A1J3C339_LACPA</name>
<evidence type="ECO:0000313" key="11">
    <source>
        <dbReference type="Proteomes" id="UP001212327"/>
    </source>
</evidence>
<dbReference type="EMBL" id="JAUCBG010000003">
    <property type="protein sequence ID" value="MDM7453578.1"/>
    <property type="molecule type" value="Genomic_DNA"/>
</dbReference>
<keyword evidence="1" id="KW-0812">Transmembrane</keyword>
<dbReference type="EMBL" id="LGIY01000006">
    <property type="protein sequence ID" value="POE43446.1"/>
    <property type="molecule type" value="Genomic_DNA"/>
</dbReference>
<dbReference type="Proteomes" id="UP000237433">
    <property type="component" value="Unassembled WGS sequence"/>
</dbReference>
<reference evidence="7 9" key="2">
    <citation type="journal article" date="2018" name="Front. Microbiol.">
        <title>Conversion of Methionine to Cysteine in Lactobacillus paracasei Depends on the Highly Mobile cysK-ctl-cysE Gene Cluster.</title>
        <authorList>
            <person name="Wuthrich D."/>
            <person name="Irmler S."/>
            <person name="Berthoud H."/>
            <person name="Guggenbuhl B."/>
            <person name="Eugster E."/>
            <person name="Bruggmann R."/>
        </authorList>
    </citation>
    <scope>NUCLEOTIDE SEQUENCE [LARGE SCALE GENOMIC DNA]</scope>
    <source>
        <strain evidence="7 9">FAM18157</strain>
    </source>
</reference>
<evidence type="ECO:0000313" key="9">
    <source>
        <dbReference type="Proteomes" id="UP000284716"/>
    </source>
</evidence>
<proteinExistence type="predicted"/>
<evidence type="ECO:0000313" key="5">
    <source>
        <dbReference type="EMBL" id="POE43446.1"/>
    </source>
</evidence>
<reference evidence="5 8" key="1">
    <citation type="journal article" date="2015" name="J. Am. Soc. Brew. Chem.">
        <title>Dissolved carbon dioxide selects for lactic acid bacteria able to grow in and spoil packaged beer.</title>
        <authorList>
            <person name="Bergsveinson J."/>
            <person name="Redekop A."/>
            <person name="Zoerb S."/>
            <person name="Ziola B."/>
        </authorList>
    </citation>
    <scope>NUCLEOTIDE SEQUENCE [LARGE SCALE GENOMIC DNA]</scope>
    <source>
        <strain evidence="5 8">CCC B1205</strain>
    </source>
</reference>
<organism evidence="7 9">
    <name type="scientific">Lacticaseibacillus paracasei</name>
    <name type="common">Lactobacillus paracasei</name>
    <dbReference type="NCBI Taxonomy" id="1597"/>
    <lineage>
        <taxon>Bacteria</taxon>
        <taxon>Bacillati</taxon>
        <taxon>Bacillota</taxon>
        <taxon>Bacilli</taxon>
        <taxon>Lactobacillales</taxon>
        <taxon>Lactobacillaceae</taxon>
        <taxon>Lacticaseibacillus</taxon>
    </lineage>
</organism>
<protein>
    <submittedName>
        <fullName evidence="2">Alpha/beta hydrolase</fullName>
    </submittedName>
</protein>
<dbReference type="Proteomes" id="UP000593972">
    <property type="component" value="Chromosome"/>
</dbReference>
<evidence type="ECO:0000313" key="12">
    <source>
        <dbReference type="Proteomes" id="UP001268544"/>
    </source>
</evidence>
<reference evidence="4" key="7">
    <citation type="submission" date="2024-03" db="EMBL/GenBank/DDBJ databases">
        <title>Lacticaseibacillus paracasei KCKM 0992.</title>
        <authorList>
            <person name="Kim T.W."/>
        </authorList>
    </citation>
    <scope>NUCLEOTIDE SEQUENCE</scope>
    <source>
        <strain evidence="4">KCKM 0992</strain>
    </source>
</reference>
<dbReference type="GO" id="GO:0016787">
    <property type="term" value="F:hydrolase activity"/>
    <property type="evidence" value="ECO:0007669"/>
    <property type="project" value="UniProtKB-KW"/>
</dbReference>
<dbReference type="KEGG" id="lcl:LOCK919_0864"/>
<dbReference type="Proteomes" id="UP001268544">
    <property type="component" value="Unassembled WGS sequence"/>
</dbReference>
<gene>
    <name evidence="5" type="ORF">ACX51_05595</name>
    <name evidence="7" type="ORF">FAM18157_02044</name>
    <name evidence="6" type="ORF">HCJ88_02580</name>
    <name evidence="2" type="ORF">PGA78_06430</name>
    <name evidence="3" type="ORF">QUF16_04330</name>
    <name evidence="4" type="ORF">RF672_10950</name>
</gene>
<evidence type="ECO:0000313" key="6">
    <source>
        <dbReference type="EMBL" id="QOP54753.1"/>
    </source>
</evidence>
<reference evidence="3" key="5">
    <citation type="submission" date="2023-06" db="EMBL/GenBank/DDBJ databases">
        <title>Draft Genome Sequences of lactic acid bacteria strains isolated from fermented milk products.</title>
        <authorList>
            <person name="Elcheninov A.G."/>
            <person name="Klyukina A."/>
            <person name="Zayulina K.S."/>
            <person name="Gavirova L.A."/>
            <person name="Shcherbakova P.A."/>
            <person name="Shestakov A.I."/>
            <person name="Kublanov I.V."/>
            <person name="Kochetkova T.V."/>
        </authorList>
    </citation>
    <scope>NUCLEOTIDE SEQUENCE</scope>
    <source>
        <strain evidence="3">TOM.1374</strain>
    </source>
</reference>
<sequence>MKLKRWVVIVFAAVVVIAGAGWYWYQEQPTDTPTTEKTTIGQTATLYLHGYSGGAGSTNTLIRHAEQSGATKVLTATVAKNGKVSWQGNARHVSKPIVQVIFQDNVNPDYAKLAGWLTTINRELYQRYGVRQVNFVAHSMGNMAVMFYATQNSDHPKLPKMRAYVAIAGHFDGIIGMGDEPHRIKLAPNGYPTPPDENYATLARMRDRFPKNVKVLNIYGDVDDGSDSDGRVANNSSRSLQYLVEGRAASYQEKEFVGKKAQHSALHENPQVAKAVDNFIW</sequence>
<reference evidence="12" key="6">
    <citation type="submission" date="2023-07" db="EMBL/GenBank/DDBJ databases">
        <title>Lacticaseibacillus paracasei KCKM 0992.</title>
        <authorList>
            <person name="Kim T.W."/>
        </authorList>
    </citation>
    <scope>NUCLEOTIDE SEQUENCE [LARGE SCALE GENOMIC DNA]</scope>
    <source>
        <strain evidence="12">KCKM 0992</strain>
    </source>
</reference>
<dbReference type="Pfam" id="PF06028">
    <property type="entry name" value="DUF915"/>
    <property type="match status" value="1"/>
</dbReference>
<dbReference type="InterPro" id="IPR029058">
    <property type="entry name" value="AB_hydrolase_fold"/>
</dbReference>
<reference evidence="2 11" key="4">
    <citation type="submission" date="2023-01" db="EMBL/GenBank/DDBJ databases">
        <title>Complete genome sequence of Lacticaseibacillus paracasei SRCM217440 isolated from Makgeolli.</title>
        <authorList>
            <person name="Yang H.-G."/>
            <person name="Jeong S.-J."/>
            <person name="Ha G.-S."/>
            <person name="Yang H.-J."/>
            <person name="Jeong D.-Y."/>
        </authorList>
    </citation>
    <scope>NUCLEOTIDE SEQUENCE [LARGE SCALE GENOMIC DNA]</scope>
    <source>
        <strain evidence="2 11">SRCM217440</strain>
    </source>
</reference>